<dbReference type="GO" id="GO:0008409">
    <property type="term" value="F:5'-3' exonuclease activity"/>
    <property type="evidence" value="ECO:0007669"/>
    <property type="project" value="InterPro"/>
</dbReference>
<dbReference type="SUPFAM" id="SSF64182">
    <property type="entry name" value="DHH phosphoesterases"/>
    <property type="match status" value="1"/>
</dbReference>
<feature type="domain" description="Helicase ATP-binding" evidence="9">
    <location>
        <begin position="649"/>
        <end position="824"/>
    </location>
</feature>
<dbReference type="Gene3D" id="3.10.310.30">
    <property type="match status" value="1"/>
</dbReference>
<keyword evidence="7" id="KW-0067">ATP-binding</keyword>
<dbReference type="GO" id="GO:0006310">
    <property type="term" value="P:DNA recombination"/>
    <property type="evidence" value="ECO:0007669"/>
    <property type="project" value="InterPro"/>
</dbReference>
<evidence type="ECO:0000256" key="8">
    <source>
        <dbReference type="SAM" id="MobiDB-lite"/>
    </source>
</evidence>
<keyword evidence="12" id="KW-1185">Reference proteome</keyword>
<dbReference type="SUPFAM" id="SSF52540">
    <property type="entry name" value="P-loop containing nucleoside triphosphate hydrolases"/>
    <property type="match status" value="1"/>
</dbReference>
<evidence type="ECO:0000256" key="6">
    <source>
        <dbReference type="ARBA" id="ARBA00022839"/>
    </source>
</evidence>
<evidence type="ECO:0000313" key="12">
    <source>
        <dbReference type="Proteomes" id="UP000503297"/>
    </source>
</evidence>
<dbReference type="PROSITE" id="PS51192">
    <property type="entry name" value="HELICASE_ATP_BIND_1"/>
    <property type="match status" value="1"/>
</dbReference>
<dbReference type="Pfam" id="PF02272">
    <property type="entry name" value="DHHA1"/>
    <property type="match status" value="1"/>
</dbReference>
<dbReference type="AlphaFoldDB" id="A0A6M8J146"/>
<dbReference type="InterPro" id="IPR011545">
    <property type="entry name" value="DEAD/DEAH_box_helicase_dom"/>
</dbReference>
<dbReference type="Pfam" id="PF00270">
    <property type="entry name" value="DEAD"/>
    <property type="match status" value="1"/>
</dbReference>
<dbReference type="InterPro" id="IPR003156">
    <property type="entry name" value="DHHA1_dom"/>
</dbReference>
<protein>
    <recommendedName>
        <fullName evidence="2">Single-stranded-DNA-specific exonuclease RecJ</fullName>
    </recommendedName>
</protein>
<dbReference type="SMART" id="SM00490">
    <property type="entry name" value="HELICc"/>
    <property type="match status" value="1"/>
</dbReference>
<dbReference type="InterPro" id="IPR001667">
    <property type="entry name" value="DDH_dom"/>
</dbReference>
<keyword evidence="4" id="KW-0547">Nucleotide-binding</keyword>
<dbReference type="KEGG" id="bwa:HLV38_03725"/>
<dbReference type="InterPro" id="IPR038763">
    <property type="entry name" value="DHH_sf"/>
</dbReference>
<evidence type="ECO:0000259" key="10">
    <source>
        <dbReference type="PROSITE" id="PS51194"/>
    </source>
</evidence>
<keyword evidence="5" id="KW-0378">Hydrolase</keyword>
<dbReference type="NCBIfam" id="TIGR00644">
    <property type="entry name" value="recJ"/>
    <property type="match status" value="1"/>
</dbReference>
<evidence type="ECO:0000256" key="4">
    <source>
        <dbReference type="ARBA" id="ARBA00022741"/>
    </source>
</evidence>
<dbReference type="InterPro" id="IPR027417">
    <property type="entry name" value="P-loop_NTPase"/>
</dbReference>
<feature type="domain" description="Helicase C-terminal" evidence="10">
    <location>
        <begin position="843"/>
        <end position="996"/>
    </location>
</feature>
<dbReference type="GO" id="GO:0006281">
    <property type="term" value="P:DNA repair"/>
    <property type="evidence" value="ECO:0007669"/>
    <property type="project" value="InterPro"/>
</dbReference>
<evidence type="ECO:0000256" key="3">
    <source>
        <dbReference type="ARBA" id="ARBA00022722"/>
    </source>
</evidence>
<dbReference type="Pfam" id="PF01368">
    <property type="entry name" value="DHH"/>
    <property type="match status" value="1"/>
</dbReference>
<dbReference type="PANTHER" id="PTHR30255:SF2">
    <property type="entry name" value="SINGLE-STRANDED-DNA-SPECIFIC EXONUCLEASE RECJ"/>
    <property type="match status" value="1"/>
</dbReference>
<dbReference type="SMART" id="SM00487">
    <property type="entry name" value="DEXDc"/>
    <property type="match status" value="1"/>
</dbReference>
<dbReference type="InterPro" id="IPR004610">
    <property type="entry name" value="RecJ"/>
</dbReference>
<dbReference type="InterPro" id="IPR001650">
    <property type="entry name" value="Helicase_C-like"/>
</dbReference>
<evidence type="ECO:0000256" key="1">
    <source>
        <dbReference type="ARBA" id="ARBA00005915"/>
    </source>
</evidence>
<organism evidence="11 12">
    <name type="scientific">Berryella wangjianweii</name>
    <dbReference type="NCBI Taxonomy" id="2734634"/>
    <lineage>
        <taxon>Bacteria</taxon>
        <taxon>Bacillati</taxon>
        <taxon>Actinomycetota</taxon>
        <taxon>Coriobacteriia</taxon>
        <taxon>Eggerthellales</taxon>
        <taxon>Eggerthellaceae</taxon>
        <taxon>Berryella</taxon>
    </lineage>
</organism>
<evidence type="ECO:0000259" key="9">
    <source>
        <dbReference type="PROSITE" id="PS51192"/>
    </source>
</evidence>
<evidence type="ECO:0000256" key="2">
    <source>
        <dbReference type="ARBA" id="ARBA00019841"/>
    </source>
</evidence>
<dbReference type="InterPro" id="IPR014001">
    <property type="entry name" value="Helicase_ATP-bd"/>
</dbReference>
<dbReference type="GO" id="GO:0003676">
    <property type="term" value="F:nucleic acid binding"/>
    <property type="evidence" value="ECO:0007669"/>
    <property type="project" value="InterPro"/>
</dbReference>
<evidence type="ECO:0000256" key="7">
    <source>
        <dbReference type="ARBA" id="ARBA00022840"/>
    </source>
</evidence>
<dbReference type="PROSITE" id="PS51194">
    <property type="entry name" value="HELICASE_CTER"/>
    <property type="match status" value="1"/>
</dbReference>
<dbReference type="Pfam" id="PF17768">
    <property type="entry name" value="RecJ_OB"/>
    <property type="match status" value="1"/>
</dbReference>
<reference evidence="12" key="1">
    <citation type="submission" date="2020-05" db="EMBL/GenBank/DDBJ databases">
        <title>Novel species in genus Nocardioides.</title>
        <authorList>
            <person name="Zhang G."/>
        </authorList>
    </citation>
    <scope>NUCLEOTIDE SEQUENCE [LARGE SCALE GENOMIC DNA]</scope>
    <source>
        <strain evidence="12">zg-1050</strain>
    </source>
</reference>
<dbReference type="Gene3D" id="3.90.1640.30">
    <property type="match status" value="1"/>
</dbReference>
<dbReference type="PANTHER" id="PTHR30255">
    <property type="entry name" value="SINGLE-STRANDED-DNA-SPECIFIC EXONUCLEASE RECJ"/>
    <property type="match status" value="1"/>
</dbReference>
<dbReference type="Proteomes" id="UP000503297">
    <property type="component" value="Chromosome"/>
</dbReference>
<sequence length="1132" mass="122394">MPAQFNVRRADEAAVSLLQERFDLPRFVATTLVSRGFSAPEDAERFLTPSLERDWLDPYAIPGMREVVDAMERALREHRHIVVFGDFDVDGVSATALLTRALRALGGHVTPFIPRRFDEGYAITEASYQRVRQLDPELIVTVDCGVSCRDLVAQIAADGIEVAITDHHEPGDQVPEGVPVTDPKLDPACPSGILAGAGVALKAVQALGGRFGYPDLWRAYTDLATLGTVADLMPMRDENRALVRDGLDRMNHGMRPCLAALLGQAGASGKAVSSTNIGYSMVPRLNAAGRMGDADVALRLLLSDSFDESCQLAAELEAVNDKRRAIEAELSEVAKLKAAEVYRGQRALVVAGEGWHEGVKGIVASRLASSYGVPCLLFSIENGEARGSGRTVGQVNLYKAVESAEDLLTRFGGHEAAVGVTLPADRLDELARRLCAYMDDLSEDLFHPLISIDAAVSMEELTLDGVAQLDRLAPFGQENRVPTLLARDVVLGSRRAVGADKSHFSCTLSDGTGRVAGIMFHCTSIDSLMYTDAVVTAAFEVQVDEWRGRRSVKAMLKSLAPAQTCRALEACLDPQNVSFVADLFATSDEELCASVPESPDDAEAAEADRADRRQTWERRARLQPERFEVDLLQALIGAAQPHESQRRVLDLLAQGQSVMAVMATGRGKSLTFQVHAVRRALRDGKASLFVYPLRALISDQAFHLRNMLAAYGIAVSVLTGESSPDQRRAVYEALERGTCDIVLTTPEFLEFHVDQLAASGRVDFAVIDEAHHVGLAGEAQRPAYARVGESLRALGCGQVLALTATADGPVAQRVAEALSLDAFVFDRAVRPNLQVHDRRGTRDRDDYLANLIAGGTKTVVYVPTREQSISLARELRRRVPQMALLIGFYNGGLARAERQRIEHLFRTGSLAVLVATSAFGEGVNIPDIGNVVLYGMPYNDIEFNQMSGRAGRDGREAGIHLLFGRSDASANEAILAGMTPDRDRLALLYRHLRDRQRDAGDATFTISCTQVAEGLSAAGERSVLTPATVAGAVAIFRELGLVEARSSHADAADALWVRVHESADKVDLADSVRFREGQSERSAFDAYRGKVLRMSATQIEDQVRSPIVPPCAHDASAGGGEGADTVVMSSLS</sequence>
<proteinExistence type="inferred from homology"/>
<dbReference type="InterPro" id="IPR041122">
    <property type="entry name" value="RecJ_OB"/>
</dbReference>
<dbReference type="Gene3D" id="3.40.50.300">
    <property type="entry name" value="P-loop containing nucleotide triphosphate hydrolases"/>
    <property type="match status" value="2"/>
</dbReference>
<evidence type="ECO:0000256" key="5">
    <source>
        <dbReference type="ARBA" id="ARBA00022801"/>
    </source>
</evidence>
<name>A0A6M8J146_9ACTN</name>
<dbReference type="GO" id="GO:0005524">
    <property type="term" value="F:ATP binding"/>
    <property type="evidence" value="ECO:0007669"/>
    <property type="project" value="UniProtKB-KW"/>
</dbReference>
<keyword evidence="3" id="KW-0540">Nuclease</keyword>
<accession>A0A6M8J146</accession>
<feature type="region of interest" description="Disordered" evidence="8">
    <location>
        <begin position="1110"/>
        <end position="1132"/>
    </location>
</feature>
<keyword evidence="6 11" id="KW-0269">Exonuclease</keyword>
<dbReference type="Pfam" id="PF00271">
    <property type="entry name" value="Helicase_C"/>
    <property type="match status" value="1"/>
</dbReference>
<comment type="similarity">
    <text evidence="1">Belongs to the RecJ family.</text>
</comment>
<evidence type="ECO:0000313" key="11">
    <source>
        <dbReference type="EMBL" id="QKF07327.1"/>
    </source>
</evidence>
<gene>
    <name evidence="11" type="primary">recJ</name>
    <name evidence="11" type="ORF">HLV38_03725</name>
</gene>
<dbReference type="EMBL" id="CP053716">
    <property type="protein sequence ID" value="QKF07327.1"/>
    <property type="molecule type" value="Genomic_DNA"/>
</dbReference>
<dbReference type="InterPro" id="IPR051673">
    <property type="entry name" value="SSDNA_exonuclease_RecJ"/>
</dbReference>
<dbReference type="RefSeq" id="WP_173164389.1">
    <property type="nucleotide sequence ID" value="NZ_CP053716.1"/>
</dbReference>